<evidence type="ECO:0000313" key="3">
    <source>
        <dbReference type="Proteomes" id="UP000499080"/>
    </source>
</evidence>
<feature type="region of interest" description="Disordered" evidence="1">
    <location>
        <begin position="60"/>
        <end position="102"/>
    </location>
</feature>
<comment type="caution">
    <text evidence="2">The sequence shown here is derived from an EMBL/GenBank/DDBJ whole genome shotgun (WGS) entry which is preliminary data.</text>
</comment>
<feature type="compositionally biased region" description="Basic and acidic residues" evidence="1">
    <location>
        <begin position="60"/>
        <end position="96"/>
    </location>
</feature>
<keyword evidence="3" id="KW-1185">Reference proteome</keyword>
<name>A0A4Y2GUP6_ARAVE</name>
<dbReference type="EMBL" id="BGPR01001548">
    <property type="protein sequence ID" value="GBM56476.1"/>
    <property type="molecule type" value="Genomic_DNA"/>
</dbReference>
<organism evidence="2 3">
    <name type="scientific">Araneus ventricosus</name>
    <name type="common">Orbweaver spider</name>
    <name type="synonym">Epeira ventricosa</name>
    <dbReference type="NCBI Taxonomy" id="182803"/>
    <lineage>
        <taxon>Eukaryota</taxon>
        <taxon>Metazoa</taxon>
        <taxon>Ecdysozoa</taxon>
        <taxon>Arthropoda</taxon>
        <taxon>Chelicerata</taxon>
        <taxon>Arachnida</taxon>
        <taxon>Araneae</taxon>
        <taxon>Araneomorphae</taxon>
        <taxon>Entelegynae</taxon>
        <taxon>Araneoidea</taxon>
        <taxon>Araneidae</taxon>
        <taxon>Araneus</taxon>
    </lineage>
</organism>
<dbReference type="Proteomes" id="UP000499080">
    <property type="component" value="Unassembled WGS sequence"/>
</dbReference>
<evidence type="ECO:0000313" key="2">
    <source>
        <dbReference type="EMBL" id="GBM56476.1"/>
    </source>
</evidence>
<accession>A0A4Y2GUP6</accession>
<dbReference type="AlphaFoldDB" id="A0A4Y2GUP6"/>
<reference evidence="2 3" key="1">
    <citation type="journal article" date="2019" name="Sci. Rep.">
        <title>Orb-weaving spider Araneus ventricosus genome elucidates the spidroin gene catalogue.</title>
        <authorList>
            <person name="Kono N."/>
            <person name="Nakamura H."/>
            <person name="Ohtoshi R."/>
            <person name="Moran D.A.P."/>
            <person name="Shinohara A."/>
            <person name="Yoshida Y."/>
            <person name="Fujiwara M."/>
            <person name="Mori M."/>
            <person name="Tomita M."/>
            <person name="Arakawa K."/>
        </authorList>
    </citation>
    <scope>NUCLEOTIDE SEQUENCE [LARGE SCALE GENOMIC DNA]</scope>
</reference>
<evidence type="ECO:0000256" key="1">
    <source>
        <dbReference type="SAM" id="MobiDB-lite"/>
    </source>
</evidence>
<sequence length="102" mass="11698">MEPSSGLQTLATEIGLGVNTTVGILELENSIGKNVIQSSADYEEGMFKDVLEVITSARIQKEEKERKSGKERKKEKEREKVKRENMRLYLEEDGNGHRRFKK</sequence>
<protein>
    <submittedName>
        <fullName evidence="2">Uncharacterized protein</fullName>
    </submittedName>
</protein>
<gene>
    <name evidence="2" type="ORF">AVEN_126290_1</name>
</gene>
<proteinExistence type="predicted"/>